<proteinExistence type="inferred from homology"/>
<dbReference type="SUPFAM" id="SSF52540">
    <property type="entry name" value="P-loop containing nucleoside triphosphate hydrolases"/>
    <property type="match status" value="1"/>
</dbReference>
<keyword evidence="6" id="KW-0967">Endosome</keyword>
<dbReference type="SMART" id="SM00745">
    <property type="entry name" value="MIT"/>
    <property type="match status" value="1"/>
</dbReference>
<evidence type="ECO:0000313" key="16">
    <source>
        <dbReference type="Proteomes" id="UP000218231"/>
    </source>
</evidence>
<comment type="similarity">
    <text evidence="2 12">Belongs to the AAA ATPase family.</text>
</comment>
<protein>
    <recommendedName>
        <fullName evidence="3">vesicle-fusing ATPase</fullName>
        <ecNumber evidence="3">3.6.4.6</ecNumber>
    </recommendedName>
</protein>
<comment type="caution">
    <text evidence="15">The sequence shown here is derived from an EMBL/GenBank/DDBJ whole genome shotgun (WGS) entry which is preliminary data.</text>
</comment>
<dbReference type="Gene3D" id="3.40.50.300">
    <property type="entry name" value="P-loop containing nucleotide triphosphate hydrolases"/>
    <property type="match status" value="1"/>
</dbReference>
<evidence type="ECO:0000256" key="12">
    <source>
        <dbReference type="RuleBase" id="RU003651"/>
    </source>
</evidence>
<dbReference type="Gene3D" id="1.10.8.60">
    <property type="match status" value="1"/>
</dbReference>
<dbReference type="Pfam" id="PF00004">
    <property type="entry name" value="AAA"/>
    <property type="match status" value="1"/>
</dbReference>
<dbReference type="InterPro" id="IPR015415">
    <property type="entry name" value="Spast_Vps4_C"/>
</dbReference>
<dbReference type="AlphaFoldDB" id="A0A2A2L903"/>
<dbReference type="PANTHER" id="PTHR23074">
    <property type="entry name" value="AAA DOMAIN-CONTAINING"/>
    <property type="match status" value="1"/>
</dbReference>
<dbReference type="FunFam" id="1.20.58.80:FF:000004">
    <property type="entry name" value="Vacuolar protein sorting-associated protein 4"/>
    <property type="match status" value="1"/>
</dbReference>
<dbReference type="InterPro" id="IPR027408">
    <property type="entry name" value="PNPase/RNase_PH_dom_sf"/>
</dbReference>
<dbReference type="Pfam" id="PF09336">
    <property type="entry name" value="Vps4_C"/>
    <property type="match status" value="1"/>
</dbReference>
<dbReference type="InterPro" id="IPR003960">
    <property type="entry name" value="ATPase_AAA_CS"/>
</dbReference>
<dbReference type="EC" id="3.6.4.6" evidence="3"/>
<evidence type="ECO:0000313" key="15">
    <source>
        <dbReference type="EMBL" id="PAV82643.1"/>
    </source>
</evidence>
<gene>
    <name evidence="15" type="ORF">WR25_10335</name>
</gene>
<dbReference type="GO" id="GO:0005524">
    <property type="term" value="F:ATP binding"/>
    <property type="evidence" value="ECO:0007669"/>
    <property type="project" value="UniProtKB-KW"/>
</dbReference>
<dbReference type="Gene3D" id="3.30.230.70">
    <property type="entry name" value="GHMP Kinase, N-terminal domain"/>
    <property type="match status" value="1"/>
</dbReference>
<evidence type="ECO:0000256" key="7">
    <source>
        <dbReference type="ARBA" id="ARBA00022801"/>
    </source>
</evidence>
<evidence type="ECO:0000256" key="11">
    <source>
        <dbReference type="ARBA" id="ARBA00048883"/>
    </source>
</evidence>
<keyword evidence="4" id="KW-0813">Transport</keyword>
<dbReference type="CDD" id="cd19521">
    <property type="entry name" value="RecA-like_VPS4"/>
    <property type="match status" value="1"/>
</dbReference>
<name>A0A2A2L903_9BILA</name>
<dbReference type="GO" id="GO:0015031">
    <property type="term" value="P:protein transport"/>
    <property type="evidence" value="ECO:0007669"/>
    <property type="project" value="UniProtKB-KW"/>
</dbReference>
<dbReference type="InterPro" id="IPR007330">
    <property type="entry name" value="MIT_dom"/>
</dbReference>
<dbReference type="GO" id="GO:0016887">
    <property type="term" value="F:ATP hydrolysis activity"/>
    <property type="evidence" value="ECO:0007669"/>
    <property type="project" value="InterPro"/>
</dbReference>
<dbReference type="PROSITE" id="PS00674">
    <property type="entry name" value="AAA"/>
    <property type="match status" value="1"/>
</dbReference>
<evidence type="ECO:0000256" key="9">
    <source>
        <dbReference type="ARBA" id="ARBA00022927"/>
    </source>
</evidence>
<evidence type="ECO:0000259" key="14">
    <source>
        <dbReference type="SMART" id="SM00745"/>
    </source>
</evidence>
<dbReference type="InterPro" id="IPR036181">
    <property type="entry name" value="MIT_dom_sf"/>
</dbReference>
<dbReference type="OrthoDB" id="29072at2759"/>
<dbReference type="Gene3D" id="1.20.58.80">
    <property type="entry name" value="Phosphotransferase system, lactose/cellobiose-type IIA subunit"/>
    <property type="match status" value="1"/>
</dbReference>
<feature type="domain" description="AAA+ ATPase" evidence="13">
    <location>
        <begin position="306"/>
        <end position="442"/>
    </location>
</feature>
<accession>A0A2A2L903</accession>
<dbReference type="GO" id="GO:0007033">
    <property type="term" value="P:vacuole organization"/>
    <property type="evidence" value="ECO:0007669"/>
    <property type="project" value="TreeGrafter"/>
</dbReference>
<evidence type="ECO:0000256" key="6">
    <source>
        <dbReference type="ARBA" id="ARBA00022753"/>
    </source>
</evidence>
<dbReference type="Pfam" id="PF04212">
    <property type="entry name" value="MIT"/>
    <property type="match status" value="1"/>
</dbReference>
<comment type="catalytic activity">
    <reaction evidence="11">
        <text>ATP + H2O = ADP + phosphate + H(+)</text>
        <dbReference type="Rhea" id="RHEA:13065"/>
        <dbReference type="ChEBI" id="CHEBI:15377"/>
        <dbReference type="ChEBI" id="CHEBI:15378"/>
        <dbReference type="ChEBI" id="CHEBI:30616"/>
        <dbReference type="ChEBI" id="CHEBI:43474"/>
        <dbReference type="ChEBI" id="CHEBI:456216"/>
        <dbReference type="EC" id="3.6.4.6"/>
    </reaction>
</comment>
<dbReference type="InterPro" id="IPR003593">
    <property type="entry name" value="AAA+_ATPase"/>
</dbReference>
<evidence type="ECO:0000256" key="2">
    <source>
        <dbReference type="ARBA" id="ARBA00006914"/>
    </source>
</evidence>
<dbReference type="STRING" id="2018661.A0A2A2L903"/>
<keyword evidence="16" id="KW-1185">Reference proteome</keyword>
<reference evidence="15 16" key="1">
    <citation type="journal article" date="2017" name="Curr. Biol.">
        <title>Genome architecture and evolution of a unichromosomal asexual nematode.</title>
        <authorList>
            <person name="Fradin H."/>
            <person name="Zegar C."/>
            <person name="Gutwein M."/>
            <person name="Lucas J."/>
            <person name="Kovtun M."/>
            <person name="Corcoran D."/>
            <person name="Baugh L.R."/>
            <person name="Kiontke K."/>
            <person name="Gunsalus K."/>
            <person name="Fitch D.H."/>
            <person name="Piano F."/>
        </authorList>
    </citation>
    <scope>NUCLEOTIDE SEQUENCE [LARGE SCALE GENOMIC DNA]</scope>
    <source>
        <strain evidence="15">PF1309</strain>
    </source>
</reference>
<evidence type="ECO:0000256" key="8">
    <source>
        <dbReference type="ARBA" id="ARBA00022840"/>
    </source>
</evidence>
<comment type="subcellular location">
    <subcellularLocation>
        <location evidence="1">Endosome membrane</location>
        <topology evidence="1">Peripheral membrane protein</topology>
    </subcellularLocation>
</comment>
<dbReference type="FunFam" id="1.10.8.60:FF:000015">
    <property type="entry name" value="vacuolar protein sorting-associated protein 4A"/>
    <property type="match status" value="1"/>
</dbReference>
<dbReference type="InterPro" id="IPR003959">
    <property type="entry name" value="ATPase_AAA_core"/>
</dbReference>
<dbReference type="InterPro" id="IPR027417">
    <property type="entry name" value="P-loop_NTPase"/>
</dbReference>
<evidence type="ECO:0000256" key="1">
    <source>
        <dbReference type="ARBA" id="ARBA00004481"/>
    </source>
</evidence>
<keyword evidence="9" id="KW-0653">Protein transport</keyword>
<dbReference type="GO" id="GO:0010008">
    <property type="term" value="C:endosome membrane"/>
    <property type="evidence" value="ECO:0007669"/>
    <property type="project" value="UniProtKB-SubCell"/>
</dbReference>
<dbReference type="EMBL" id="LIAE01007038">
    <property type="protein sequence ID" value="PAV82643.1"/>
    <property type="molecule type" value="Genomic_DNA"/>
</dbReference>
<dbReference type="SUPFAM" id="SSF116846">
    <property type="entry name" value="MIT domain"/>
    <property type="match status" value="1"/>
</dbReference>
<dbReference type="PANTHER" id="PTHR23074:SF83">
    <property type="entry name" value="VACUOLAR PROTEIN SORTING-ASSOCIATED PROTEIN 4A"/>
    <property type="match status" value="1"/>
</dbReference>
<keyword evidence="5 12" id="KW-0547">Nucleotide-binding</keyword>
<keyword evidence="8 12" id="KW-0067">ATP-binding</keyword>
<keyword evidence="10" id="KW-0472">Membrane</keyword>
<dbReference type="SMART" id="SM00382">
    <property type="entry name" value="AAA"/>
    <property type="match status" value="1"/>
</dbReference>
<dbReference type="FunFam" id="3.40.50.300:FF:000043">
    <property type="entry name" value="Vacuolar protein sorting-associated protein 4"/>
    <property type="match status" value="1"/>
</dbReference>
<dbReference type="Proteomes" id="UP000218231">
    <property type="component" value="Unassembled WGS sequence"/>
</dbReference>
<evidence type="ECO:0000256" key="5">
    <source>
        <dbReference type="ARBA" id="ARBA00022741"/>
    </source>
</evidence>
<evidence type="ECO:0000256" key="4">
    <source>
        <dbReference type="ARBA" id="ARBA00022448"/>
    </source>
</evidence>
<evidence type="ECO:0000256" key="3">
    <source>
        <dbReference type="ARBA" id="ARBA00012674"/>
    </source>
</evidence>
<organism evidence="15 16">
    <name type="scientific">Diploscapter pachys</name>
    <dbReference type="NCBI Taxonomy" id="2018661"/>
    <lineage>
        <taxon>Eukaryota</taxon>
        <taxon>Metazoa</taxon>
        <taxon>Ecdysozoa</taxon>
        <taxon>Nematoda</taxon>
        <taxon>Chromadorea</taxon>
        <taxon>Rhabditida</taxon>
        <taxon>Rhabditina</taxon>
        <taxon>Rhabditomorpha</taxon>
        <taxon>Rhabditoidea</taxon>
        <taxon>Rhabditidae</taxon>
        <taxon>Diploscapter</taxon>
    </lineage>
</organism>
<dbReference type="GO" id="GO:0016197">
    <property type="term" value="P:endosomal transport"/>
    <property type="evidence" value="ECO:0007669"/>
    <property type="project" value="TreeGrafter"/>
</dbReference>
<feature type="domain" description="MIT" evidence="14">
    <location>
        <begin position="158"/>
        <end position="237"/>
    </location>
</feature>
<evidence type="ECO:0000259" key="13">
    <source>
        <dbReference type="SMART" id="SM00382"/>
    </source>
</evidence>
<sequence length="584" mass="65867">MYIFQLTILADDGGVLQAALLAASMAIIDAGIEVLDVCVACQVAVLPDKSLLVDPNKSTQTQAAFTVAILPNLNRVASRRVRDFGIKVVVGDRDENGEELKEDTAHINQMAIPLPGVSKLFDGLIVDRLNEKLAERRFSCSDREIERKQKNHLFTNMSTTALQKGIEIMDTAVEADSNGNYQDALRLYEQAVEYFLRATRYEAQNEEQKEVIRTKCIKYIDRADQIKKYLEDAKNKKLAKENKTGDESDDDNKKKLQDKLSGAIMIERPNIKWSDIAGLETAKEALEEAVIVPIKFPQLFTGTRKPWKGILLFGPPGTGKSYIAKAVATEASNSTFFSMSSSDLMSKWLGESEKLVKQLFTLAREHKPSIIFIDEIDSLCSARSDSESESARRIKTEFMIQMQGVGVDNDKVLVLGATNIPWVLDAAIRRRFEKRIYIPLPDFHSRFEMFKLSVEKNQHTLTEQDYRYLSERTEGYSGYDISVVIQDALMQPVRIFIKAKHFKKVSAPSHKNPAILDHNMWTPCSPEDPQAKRMSWLDLEGDSLAVPPLTLRDIEESLFTTKPTVNAADLEKLEKFKNEFGQKG</sequence>
<evidence type="ECO:0000256" key="10">
    <source>
        <dbReference type="ARBA" id="ARBA00023136"/>
    </source>
</evidence>
<keyword evidence="7" id="KW-0378">Hydrolase</keyword>
<dbReference type="InterPro" id="IPR050304">
    <property type="entry name" value="MT-severing_AAA_ATPase"/>
</dbReference>